<dbReference type="Proteomes" id="UP001172159">
    <property type="component" value="Unassembled WGS sequence"/>
</dbReference>
<accession>A0AA40ESP0</accession>
<evidence type="ECO:0000256" key="1">
    <source>
        <dbReference type="SAM" id="Phobius"/>
    </source>
</evidence>
<dbReference type="EMBL" id="JAUKTV010000002">
    <property type="protein sequence ID" value="KAK0744789.1"/>
    <property type="molecule type" value="Genomic_DNA"/>
</dbReference>
<proteinExistence type="predicted"/>
<feature type="transmembrane region" description="Helical" evidence="1">
    <location>
        <begin position="37"/>
        <end position="57"/>
    </location>
</feature>
<reference evidence="2" key="1">
    <citation type="submission" date="2023-06" db="EMBL/GenBank/DDBJ databases">
        <title>Genome-scale phylogeny and comparative genomics of the fungal order Sordariales.</title>
        <authorList>
            <consortium name="Lawrence Berkeley National Laboratory"/>
            <person name="Hensen N."/>
            <person name="Bonometti L."/>
            <person name="Westerberg I."/>
            <person name="Brannstrom I.O."/>
            <person name="Guillou S."/>
            <person name="Cros-Aarteil S."/>
            <person name="Calhoun S."/>
            <person name="Haridas S."/>
            <person name="Kuo A."/>
            <person name="Mondo S."/>
            <person name="Pangilinan J."/>
            <person name="Riley R."/>
            <person name="Labutti K."/>
            <person name="Andreopoulos B."/>
            <person name="Lipzen A."/>
            <person name="Chen C."/>
            <person name="Yanf M."/>
            <person name="Daum C."/>
            <person name="Ng V."/>
            <person name="Clum A."/>
            <person name="Steindorff A."/>
            <person name="Ohm R."/>
            <person name="Martin F."/>
            <person name="Silar P."/>
            <person name="Natvig D."/>
            <person name="Lalanne C."/>
            <person name="Gautier V."/>
            <person name="Ament-Velasquez S.L."/>
            <person name="Kruys A."/>
            <person name="Hutchinson M.I."/>
            <person name="Powell A.J."/>
            <person name="Barry K."/>
            <person name="Miller A.N."/>
            <person name="Grigoriev I.V."/>
            <person name="Debuchy R."/>
            <person name="Gladieux P."/>
            <person name="Thoren M.H."/>
            <person name="Johannesson H."/>
        </authorList>
    </citation>
    <scope>NUCLEOTIDE SEQUENCE</scope>
    <source>
        <strain evidence="2">CBS 540.89</strain>
    </source>
</reference>
<feature type="transmembrane region" description="Helical" evidence="1">
    <location>
        <begin position="7"/>
        <end position="25"/>
    </location>
</feature>
<sequence>MPQLRTCIFFALYFHFFIAFSILAVNHTVGIPNNNQLAPFMVMMVTGLCLVVGWAQLGWARSCRWLRFC</sequence>
<protein>
    <submittedName>
        <fullName evidence="2">Uncharacterized protein</fullName>
    </submittedName>
</protein>
<keyword evidence="1" id="KW-0472">Membrane</keyword>
<gene>
    <name evidence="2" type="ORF">B0T21DRAFT_358397</name>
</gene>
<evidence type="ECO:0000313" key="2">
    <source>
        <dbReference type="EMBL" id="KAK0744789.1"/>
    </source>
</evidence>
<name>A0AA40ESP0_9PEZI</name>
<keyword evidence="1" id="KW-1133">Transmembrane helix</keyword>
<organism evidence="2 3">
    <name type="scientific">Apiosordaria backusii</name>
    <dbReference type="NCBI Taxonomy" id="314023"/>
    <lineage>
        <taxon>Eukaryota</taxon>
        <taxon>Fungi</taxon>
        <taxon>Dikarya</taxon>
        <taxon>Ascomycota</taxon>
        <taxon>Pezizomycotina</taxon>
        <taxon>Sordariomycetes</taxon>
        <taxon>Sordariomycetidae</taxon>
        <taxon>Sordariales</taxon>
        <taxon>Lasiosphaeriaceae</taxon>
        <taxon>Apiosordaria</taxon>
    </lineage>
</organism>
<dbReference type="AlphaFoldDB" id="A0AA40ESP0"/>
<comment type="caution">
    <text evidence="2">The sequence shown here is derived from an EMBL/GenBank/DDBJ whole genome shotgun (WGS) entry which is preliminary data.</text>
</comment>
<keyword evidence="3" id="KW-1185">Reference proteome</keyword>
<evidence type="ECO:0000313" key="3">
    <source>
        <dbReference type="Proteomes" id="UP001172159"/>
    </source>
</evidence>
<keyword evidence="1" id="KW-0812">Transmembrane</keyword>